<gene>
    <name evidence="2" type="ORF">SAMN04488498_101192</name>
</gene>
<dbReference type="Gene3D" id="3.40.50.850">
    <property type="entry name" value="Isochorismatase-like"/>
    <property type="match status" value="1"/>
</dbReference>
<dbReference type="AlphaFoldDB" id="A0A1I3V578"/>
<sequence>MSGEGLPLASAGMIEPDDSILVVIDVQEGFLKKLEPARRDPMVDRCRFLIEAALCMTIPIFVTVEEPDVNGPTIPVLRALLGPGVPDWEKNVFGLCGQDDLREAILAHRRRTAVLVGLETDVCVLHSAVGLLQNGFRVAVVSDATAAPGEEHELGLRRAAGFGAELAHAKGVYYEWVRSLDGLQAVKASAPIVPPQGSAL</sequence>
<name>A0A1I3V578_9HYPH</name>
<protein>
    <submittedName>
        <fullName evidence="2">Nicotinamidase-related amidase</fullName>
    </submittedName>
</protein>
<accession>A0A1I3V578</accession>
<evidence type="ECO:0000259" key="1">
    <source>
        <dbReference type="Pfam" id="PF00857"/>
    </source>
</evidence>
<dbReference type="EMBL" id="FOSL01000001">
    <property type="protein sequence ID" value="SFJ90149.1"/>
    <property type="molecule type" value="Genomic_DNA"/>
</dbReference>
<evidence type="ECO:0000313" key="2">
    <source>
        <dbReference type="EMBL" id="SFJ90149.1"/>
    </source>
</evidence>
<dbReference type="RefSeq" id="WP_188130297.1">
    <property type="nucleotide sequence ID" value="NZ_BSPE01000002.1"/>
</dbReference>
<evidence type="ECO:0000313" key="3">
    <source>
        <dbReference type="Proteomes" id="UP000323300"/>
    </source>
</evidence>
<dbReference type="PANTHER" id="PTHR14119">
    <property type="entry name" value="HYDROLASE"/>
    <property type="match status" value="1"/>
</dbReference>
<dbReference type="InterPro" id="IPR050993">
    <property type="entry name" value="Isochorismatase_domain"/>
</dbReference>
<feature type="domain" description="Isochorismatase-like" evidence="1">
    <location>
        <begin position="19"/>
        <end position="167"/>
    </location>
</feature>
<dbReference type="PANTHER" id="PTHR14119:SF3">
    <property type="entry name" value="ISOCHORISMATASE DOMAIN-CONTAINING PROTEIN 2"/>
    <property type="match status" value="1"/>
</dbReference>
<keyword evidence="3" id="KW-1185">Reference proteome</keyword>
<dbReference type="Proteomes" id="UP000323300">
    <property type="component" value="Unassembled WGS sequence"/>
</dbReference>
<reference evidence="2 3" key="1">
    <citation type="submission" date="2016-10" db="EMBL/GenBank/DDBJ databases">
        <authorList>
            <person name="Varghese N."/>
            <person name="Submissions S."/>
        </authorList>
    </citation>
    <scope>NUCLEOTIDE SEQUENCE [LARGE SCALE GENOMIC DNA]</scope>
    <source>
        <strain evidence="2 3">DSM 21822</strain>
    </source>
</reference>
<organism evidence="2 3">
    <name type="scientific">Neomesorhizobium albiziae</name>
    <dbReference type="NCBI Taxonomy" id="335020"/>
    <lineage>
        <taxon>Bacteria</taxon>
        <taxon>Pseudomonadati</taxon>
        <taxon>Pseudomonadota</taxon>
        <taxon>Alphaproteobacteria</taxon>
        <taxon>Hyphomicrobiales</taxon>
        <taxon>Phyllobacteriaceae</taxon>
        <taxon>Neomesorhizobium</taxon>
    </lineage>
</organism>
<dbReference type="InterPro" id="IPR036380">
    <property type="entry name" value="Isochorismatase-like_sf"/>
</dbReference>
<dbReference type="InterPro" id="IPR000868">
    <property type="entry name" value="Isochorismatase-like_dom"/>
</dbReference>
<dbReference type="SUPFAM" id="SSF52499">
    <property type="entry name" value="Isochorismatase-like hydrolases"/>
    <property type="match status" value="1"/>
</dbReference>
<dbReference type="Pfam" id="PF00857">
    <property type="entry name" value="Isochorismatase"/>
    <property type="match status" value="1"/>
</dbReference>
<proteinExistence type="predicted"/>